<evidence type="ECO:0000256" key="2">
    <source>
        <dbReference type="ARBA" id="ARBA00006898"/>
    </source>
</evidence>
<keyword evidence="6" id="KW-0539">Nucleus</keyword>
<dbReference type="STRING" id="149040.A0A194X570"/>
<evidence type="ECO:0000256" key="5">
    <source>
        <dbReference type="ARBA" id="ARBA00023163"/>
    </source>
</evidence>
<dbReference type="InterPro" id="IPR005574">
    <property type="entry name" value="Rpb4/RPC9"/>
</dbReference>
<dbReference type="FunCoup" id="A0A194X570">
    <property type="interactions" value="187"/>
</dbReference>
<dbReference type="GO" id="GO:0006384">
    <property type="term" value="P:transcription initiation at RNA polymerase III promoter"/>
    <property type="evidence" value="ECO:0007669"/>
    <property type="project" value="InterPro"/>
</dbReference>
<organism evidence="9 10">
    <name type="scientific">Mollisia scopiformis</name>
    <name type="common">Conifer needle endophyte fungus</name>
    <name type="synonym">Phialocephala scopiformis</name>
    <dbReference type="NCBI Taxonomy" id="149040"/>
    <lineage>
        <taxon>Eukaryota</taxon>
        <taxon>Fungi</taxon>
        <taxon>Dikarya</taxon>
        <taxon>Ascomycota</taxon>
        <taxon>Pezizomycotina</taxon>
        <taxon>Leotiomycetes</taxon>
        <taxon>Helotiales</taxon>
        <taxon>Mollisiaceae</taxon>
        <taxon>Mollisia</taxon>
    </lineage>
</organism>
<evidence type="ECO:0000256" key="1">
    <source>
        <dbReference type="ARBA" id="ARBA00004123"/>
    </source>
</evidence>
<dbReference type="Pfam" id="PF03874">
    <property type="entry name" value="RNA_pol_Rpb4"/>
    <property type="match status" value="1"/>
</dbReference>
<evidence type="ECO:0000256" key="3">
    <source>
        <dbReference type="ARBA" id="ARBA00016672"/>
    </source>
</evidence>
<evidence type="ECO:0000256" key="4">
    <source>
        <dbReference type="ARBA" id="ARBA00022478"/>
    </source>
</evidence>
<accession>A0A194X570</accession>
<name>A0A194X570_MOLSC</name>
<dbReference type="KEGG" id="psco:LY89DRAFT_648574"/>
<dbReference type="SUPFAM" id="SSF47819">
    <property type="entry name" value="HRDC-like"/>
    <property type="match status" value="1"/>
</dbReference>
<comment type="subcellular location">
    <subcellularLocation>
        <location evidence="1">Nucleus</location>
    </subcellularLocation>
</comment>
<dbReference type="InterPro" id="IPR038324">
    <property type="entry name" value="Rpb4/RPC9_sf"/>
</dbReference>
<reference evidence="9 10" key="1">
    <citation type="submission" date="2015-10" db="EMBL/GenBank/DDBJ databases">
        <title>Full genome of DAOMC 229536 Phialocephala scopiformis, a fungal endophyte of spruce producing the potent anti-insectan compound rugulosin.</title>
        <authorList>
            <consortium name="DOE Joint Genome Institute"/>
            <person name="Walker A.K."/>
            <person name="Frasz S.L."/>
            <person name="Seifert K.A."/>
            <person name="Miller J.D."/>
            <person name="Mondo S.J."/>
            <person name="Labutti K."/>
            <person name="Lipzen A."/>
            <person name="Dockter R."/>
            <person name="Kennedy M."/>
            <person name="Grigoriev I.V."/>
            <person name="Spatafora J.W."/>
        </authorList>
    </citation>
    <scope>NUCLEOTIDE SEQUENCE [LARGE SCALE GENOMIC DNA]</scope>
    <source>
        <strain evidence="9 10">CBS 120377</strain>
    </source>
</reference>
<dbReference type="InterPro" id="IPR006590">
    <property type="entry name" value="RNA_pol_Rpb4/RPC9_core"/>
</dbReference>
<dbReference type="InterPro" id="IPR038846">
    <property type="entry name" value="RPC9"/>
</dbReference>
<dbReference type="InParanoid" id="A0A194X570"/>
<feature type="domain" description="RNA polymerase Rpb4/RPC9 core" evidence="8">
    <location>
        <begin position="1"/>
        <end position="130"/>
    </location>
</feature>
<comment type="similarity">
    <text evidence="2">Belongs to the eukaryotic RPC9 RNA polymerase subunit family.</text>
</comment>
<evidence type="ECO:0000256" key="6">
    <source>
        <dbReference type="ARBA" id="ARBA00023242"/>
    </source>
</evidence>
<dbReference type="AlphaFoldDB" id="A0A194X570"/>
<keyword evidence="5" id="KW-0804">Transcription</keyword>
<dbReference type="PANTHER" id="PTHR15561:SF0">
    <property type="entry name" value="DNA-DIRECTED RNA POLYMERASE III SUBUNIT RPC9"/>
    <property type="match status" value="1"/>
</dbReference>
<dbReference type="SMART" id="SM00657">
    <property type="entry name" value="RPOL4c"/>
    <property type="match status" value="1"/>
</dbReference>
<keyword evidence="4" id="KW-0240">DNA-directed RNA polymerase</keyword>
<evidence type="ECO:0000313" key="9">
    <source>
        <dbReference type="EMBL" id="KUJ15326.1"/>
    </source>
</evidence>
<keyword evidence="10" id="KW-1185">Reference proteome</keyword>
<dbReference type="RefSeq" id="XP_018069681.1">
    <property type="nucleotide sequence ID" value="XM_018212023.1"/>
</dbReference>
<dbReference type="GeneID" id="28821749"/>
<dbReference type="PANTHER" id="PTHR15561">
    <property type="entry name" value="CALCITONIN GENE-RELATED PEPTIDE-RECEPTOR COMPONENT PROTEIN"/>
    <property type="match status" value="1"/>
</dbReference>
<dbReference type="GO" id="GO:0000166">
    <property type="term" value="F:nucleotide binding"/>
    <property type="evidence" value="ECO:0007669"/>
    <property type="project" value="InterPro"/>
</dbReference>
<dbReference type="EMBL" id="KQ947418">
    <property type="protein sequence ID" value="KUJ15326.1"/>
    <property type="molecule type" value="Genomic_DNA"/>
</dbReference>
<evidence type="ECO:0000256" key="7">
    <source>
        <dbReference type="SAM" id="MobiDB-lite"/>
    </source>
</evidence>
<gene>
    <name evidence="9" type="ORF">LY89DRAFT_648574</name>
</gene>
<dbReference type="Gene3D" id="1.20.1250.40">
    <property type="match status" value="1"/>
</dbReference>
<dbReference type="GO" id="GO:0005666">
    <property type="term" value="C:RNA polymerase III complex"/>
    <property type="evidence" value="ECO:0007669"/>
    <property type="project" value="InterPro"/>
</dbReference>
<feature type="region of interest" description="Disordered" evidence="7">
    <location>
        <begin position="128"/>
        <end position="161"/>
    </location>
</feature>
<sequence length="161" mass="18594">MKILEAQSATLTNYEVYQHLTEQKRRYSGTKGRRPGNLETVVKELLDYFHEAPSPLASKPFPYHDGVFKALLERLRPWDFTKAEILMIMNLRPTKPENLNTIVEEMEERFPGDELQWEIVSAIAEVLGKPDGEAERQAMSDEAKEARKEQADRRDDVDMDG</sequence>
<protein>
    <recommendedName>
        <fullName evidence="3">DNA-directed RNA polymerase III subunit RPC9</fullName>
    </recommendedName>
</protein>
<proteinExistence type="inferred from homology"/>
<evidence type="ECO:0000259" key="8">
    <source>
        <dbReference type="SMART" id="SM00657"/>
    </source>
</evidence>
<dbReference type="Proteomes" id="UP000070700">
    <property type="component" value="Unassembled WGS sequence"/>
</dbReference>
<dbReference type="OrthoDB" id="1746530at2759"/>
<evidence type="ECO:0000313" key="10">
    <source>
        <dbReference type="Proteomes" id="UP000070700"/>
    </source>
</evidence>
<dbReference type="InterPro" id="IPR010997">
    <property type="entry name" value="HRDC-like_sf"/>
</dbReference>